<evidence type="ECO:0000313" key="1">
    <source>
        <dbReference type="EMBL" id="MBX7501361.1"/>
    </source>
</evidence>
<proteinExistence type="predicted"/>
<dbReference type="Proteomes" id="UP000782554">
    <property type="component" value="Unassembled WGS sequence"/>
</dbReference>
<accession>A0ABS7JUL8</accession>
<dbReference type="EMBL" id="JAIGNU010000001">
    <property type="protein sequence ID" value="MBX7501361.1"/>
    <property type="molecule type" value="Genomic_DNA"/>
</dbReference>
<gene>
    <name evidence="1" type="ORF">K3181_07900</name>
</gene>
<dbReference type="SUPFAM" id="SSF56300">
    <property type="entry name" value="Metallo-dependent phosphatases"/>
    <property type="match status" value="1"/>
</dbReference>
<comment type="caution">
    <text evidence="1">The sequence shown here is derived from an EMBL/GenBank/DDBJ whole genome shotgun (WGS) entry which is preliminary data.</text>
</comment>
<organism evidence="1 2">
    <name type="scientific">Qipengyuania mesophila</name>
    <dbReference type="NCBI Taxonomy" id="2867246"/>
    <lineage>
        <taxon>Bacteria</taxon>
        <taxon>Pseudomonadati</taxon>
        <taxon>Pseudomonadota</taxon>
        <taxon>Alphaproteobacteria</taxon>
        <taxon>Sphingomonadales</taxon>
        <taxon>Erythrobacteraceae</taxon>
        <taxon>Qipengyuania</taxon>
    </lineage>
</organism>
<protein>
    <recommendedName>
        <fullName evidence="3">Metallophosphoesterase</fullName>
    </recommendedName>
</protein>
<reference evidence="1 2" key="1">
    <citation type="submission" date="2021-08" db="EMBL/GenBank/DDBJ databases">
        <title>Comparative Genomics Analysis of the Genus Qipengyuania Reveals Extensive Genetic Diversity and Metabolic Versatility, Including the Description of Fifteen Novel Species.</title>
        <authorList>
            <person name="Liu Y."/>
        </authorList>
    </citation>
    <scope>NUCLEOTIDE SEQUENCE [LARGE SCALE GENOMIC DNA]</scope>
    <source>
        <strain evidence="1 2">YG27</strain>
    </source>
</reference>
<sequence>MEEVIACRWNAVVHPKDTVYVLGDVGHVGSVEIMRELSGEKHLVAGNCDRLGGLIASSLFRSITVAKWLPGVLLTHIPVHASQLRGAMINVHGHLHSGRIGDSRYRCVSVEQIDYSPVPLRELLTP</sequence>
<evidence type="ECO:0008006" key="3">
    <source>
        <dbReference type="Google" id="ProtNLM"/>
    </source>
</evidence>
<keyword evidence="2" id="KW-1185">Reference proteome</keyword>
<dbReference type="Gene3D" id="3.60.21.10">
    <property type="match status" value="1"/>
</dbReference>
<dbReference type="InterPro" id="IPR029052">
    <property type="entry name" value="Metallo-depent_PP-like"/>
</dbReference>
<name>A0ABS7JUL8_9SPHN</name>
<evidence type="ECO:0000313" key="2">
    <source>
        <dbReference type="Proteomes" id="UP000782554"/>
    </source>
</evidence>